<evidence type="ECO:0000256" key="2">
    <source>
        <dbReference type="ARBA" id="ARBA00007639"/>
    </source>
</evidence>
<evidence type="ECO:0000256" key="1">
    <source>
        <dbReference type="ARBA" id="ARBA00004196"/>
    </source>
</evidence>
<dbReference type="STRING" id="587636.SAMN05216199_1550"/>
<dbReference type="InterPro" id="IPR025997">
    <property type="entry name" value="SBP_2_dom"/>
</dbReference>
<organism evidence="6 7">
    <name type="scientific">Pedococcus cremeus</name>
    <dbReference type="NCBI Taxonomy" id="587636"/>
    <lineage>
        <taxon>Bacteria</taxon>
        <taxon>Bacillati</taxon>
        <taxon>Actinomycetota</taxon>
        <taxon>Actinomycetes</taxon>
        <taxon>Micrococcales</taxon>
        <taxon>Intrasporangiaceae</taxon>
        <taxon>Pedococcus</taxon>
    </lineage>
</organism>
<dbReference type="PANTHER" id="PTHR46847">
    <property type="entry name" value="D-ALLOSE-BINDING PERIPLASMIC PROTEIN-RELATED"/>
    <property type="match status" value="1"/>
</dbReference>
<feature type="domain" description="Periplasmic binding protein" evidence="5">
    <location>
        <begin position="44"/>
        <end position="294"/>
    </location>
</feature>
<feature type="chain" id="PRO_5039207336" evidence="4">
    <location>
        <begin position="24"/>
        <end position="316"/>
    </location>
</feature>
<dbReference type="SUPFAM" id="SSF53822">
    <property type="entry name" value="Periplasmic binding protein-like I"/>
    <property type="match status" value="1"/>
</dbReference>
<dbReference type="GO" id="GO:0030313">
    <property type="term" value="C:cell envelope"/>
    <property type="evidence" value="ECO:0007669"/>
    <property type="project" value="UniProtKB-SubCell"/>
</dbReference>
<dbReference type="GO" id="GO:0030246">
    <property type="term" value="F:carbohydrate binding"/>
    <property type="evidence" value="ECO:0007669"/>
    <property type="project" value="UniProtKB-ARBA"/>
</dbReference>
<feature type="signal peptide" evidence="4">
    <location>
        <begin position="1"/>
        <end position="23"/>
    </location>
</feature>
<gene>
    <name evidence="6" type="ORF">SAMN05216199_1550</name>
</gene>
<dbReference type="Pfam" id="PF13407">
    <property type="entry name" value="Peripla_BP_4"/>
    <property type="match status" value="1"/>
</dbReference>
<dbReference type="EMBL" id="FOHB01000002">
    <property type="protein sequence ID" value="SER95051.1"/>
    <property type="molecule type" value="Genomic_DNA"/>
</dbReference>
<keyword evidence="7" id="KW-1185">Reference proteome</keyword>
<reference evidence="7" key="1">
    <citation type="submission" date="2016-10" db="EMBL/GenBank/DDBJ databases">
        <authorList>
            <person name="Varghese N."/>
            <person name="Submissions S."/>
        </authorList>
    </citation>
    <scope>NUCLEOTIDE SEQUENCE [LARGE SCALE GENOMIC DNA]</scope>
    <source>
        <strain evidence="7">CGMCC 1.6963</strain>
    </source>
</reference>
<evidence type="ECO:0000256" key="3">
    <source>
        <dbReference type="ARBA" id="ARBA00022729"/>
    </source>
</evidence>
<name>A0A1H9TD08_9MICO</name>
<keyword evidence="3 4" id="KW-0732">Signal</keyword>
<sequence length="316" mass="31652">MHFTPHRATAIALVAGLTILPLAACNRTSPTTSATASSAKKFTLAVSTLNNPFFVSLKEGAVAEAKAEGVTLNVVDAQNDAATQANQLANAQSQNVQAVIVNPVDSDGAGAPVKALNTAKIPVIAVDRTVNGAKVASFIASDNVAGGKQAAAELGKLLGGKGDIIVLQGTAGTSAARDRGKGFTEGMKAFPGIKIVATQTANFDRAQGLDVTTNLMQAHPGVVGIFAQNDEMALGAIKALGAKAGKAVKLCAFDGTAAGVSAVKAGTLNCTVAQLPSVLGKLAVQQAVKALAGKADANVPVKTTVITETNAATFKG</sequence>
<proteinExistence type="inferred from homology"/>
<dbReference type="Gene3D" id="3.40.50.2300">
    <property type="match status" value="2"/>
</dbReference>
<protein>
    <submittedName>
        <fullName evidence="6">Monosaccharide ABC transporter substrate-binding protein, CUT2 family</fullName>
    </submittedName>
</protein>
<dbReference type="RefSeq" id="WP_177180286.1">
    <property type="nucleotide sequence ID" value="NZ_FOHB01000002.1"/>
</dbReference>
<evidence type="ECO:0000313" key="7">
    <source>
        <dbReference type="Proteomes" id="UP000199019"/>
    </source>
</evidence>
<dbReference type="Proteomes" id="UP000199019">
    <property type="component" value="Unassembled WGS sequence"/>
</dbReference>
<evidence type="ECO:0000313" key="6">
    <source>
        <dbReference type="EMBL" id="SER95051.1"/>
    </source>
</evidence>
<evidence type="ECO:0000259" key="5">
    <source>
        <dbReference type="Pfam" id="PF13407"/>
    </source>
</evidence>
<dbReference type="PANTHER" id="PTHR46847:SF1">
    <property type="entry name" value="D-ALLOSE-BINDING PERIPLASMIC PROTEIN-RELATED"/>
    <property type="match status" value="1"/>
</dbReference>
<comment type="similarity">
    <text evidence="2">Belongs to the bacterial solute-binding protein 2 family.</text>
</comment>
<dbReference type="AlphaFoldDB" id="A0A1H9TD08"/>
<evidence type="ECO:0000256" key="4">
    <source>
        <dbReference type="SAM" id="SignalP"/>
    </source>
</evidence>
<comment type="subcellular location">
    <subcellularLocation>
        <location evidence="1">Cell envelope</location>
    </subcellularLocation>
</comment>
<dbReference type="InterPro" id="IPR028082">
    <property type="entry name" value="Peripla_BP_I"/>
</dbReference>
<accession>A0A1H9TD08</accession>